<dbReference type="GO" id="GO:0045004">
    <property type="term" value="P:DNA replication proofreading"/>
    <property type="evidence" value="ECO:0007669"/>
    <property type="project" value="TreeGrafter"/>
</dbReference>
<sequence>MERYVAVDLETTGLYPGRDRILEIGAVKVRDGMEVETFHTLVDPRMEIPENITDLTGITGEMVTGKPTADRAVAEFAEFAAGYPLLGHSLQFDYAFLKHQAADMGLHFEKLGCDSLKIARLLLPQLPSRRLGDLCAHFGIGLERAHRALEDARAAGEVFERLKRDFGEKNPEYFEEKPLICRVKKRSPITPRQKVYLHDLLKYHKITVAVEIDSLTRNEASRLIDRIILEHGRMEAKK</sequence>
<evidence type="ECO:0000313" key="3">
    <source>
        <dbReference type="EMBL" id="HIR92507.1"/>
    </source>
</evidence>
<evidence type="ECO:0000256" key="1">
    <source>
        <dbReference type="ARBA" id="ARBA00022839"/>
    </source>
</evidence>
<organism evidence="3 4">
    <name type="scientific">Candidatus Egerieimonas intestinavium</name>
    <dbReference type="NCBI Taxonomy" id="2840777"/>
    <lineage>
        <taxon>Bacteria</taxon>
        <taxon>Bacillati</taxon>
        <taxon>Bacillota</taxon>
        <taxon>Clostridia</taxon>
        <taxon>Lachnospirales</taxon>
        <taxon>Lachnospiraceae</taxon>
        <taxon>Lachnospiraceae incertae sedis</taxon>
        <taxon>Candidatus Egerieimonas</taxon>
    </lineage>
</organism>
<reference evidence="3" key="2">
    <citation type="journal article" date="2021" name="PeerJ">
        <title>Extensive microbial diversity within the chicken gut microbiome revealed by metagenomics and culture.</title>
        <authorList>
            <person name="Gilroy R."/>
            <person name="Ravi A."/>
            <person name="Getino M."/>
            <person name="Pursley I."/>
            <person name="Horton D.L."/>
            <person name="Alikhan N.F."/>
            <person name="Baker D."/>
            <person name="Gharbi K."/>
            <person name="Hall N."/>
            <person name="Watson M."/>
            <person name="Adriaenssens E.M."/>
            <person name="Foster-Nyarko E."/>
            <person name="Jarju S."/>
            <person name="Secka A."/>
            <person name="Antonio M."/>
            <person name="Oren A."/>
            <person name="Chaudhuri R.R."/>
            <person name="La Ragione R."/>
            <person name="Hildebrand F."/>
            <person name="Pallen M.J."/>
        </authorList>
    </citation>
    <scope>NUCLEOTIDE SEQUENCE</scope>
    <source>
        <strain evidence="3">ChiSxjej1B13-7041</strain>
    </source>
</reference>
<dbReference type="Gene3D" id="3.30.420.10">
    <property type="entry name" value="Ribonuclease H-like superfamily/Ribonuclease H"/>
    <property type="match status" value="1"/>
</dbReference>
<keyword evidence="1" id="KW-0540">Nuclease</keyword>
<dbReference type="GO" id="GO:0005829">
    <property type="term" value="C:cytosol"/>
    <property type="evidence" value="ECO:0007669"/>
    <property type="project" value="TreeGrafter"/>
</dbReference>
<dbReference type="Pfam" id="PF00929">
    <property type="entry name" value="RNase_T"/>
    <property type="match status" value="1"/>
</dbReference>
<evidence type="ECO:0000313" key="4">
    <source>
        <dbReference type="Proteomes" id="UP000886841"/>
    </source>
</evidence>
<keyword evidence="1" id="KW-0269">Exonuclease</keyword>
<dbReference type="InterPro" id="IPR036397">
    <property type="entry name" value="RNaseH_sf"/>
</dbReference>
<dbReference type="SUPFAM" id="SSF53098">
    <property type="entry name" value="Ribonuclease H-like"/>
    <property type="match status" value="1"/>
</dbReference>
<gene>
    <name evidence="3" type="ORF">IAB98_03670</name>
</gene>
<dbReference type="PANTHER" id="PTHR30231">
    <property type="entry name" value="DNA POLYMERASE III SUBUNIT EPSILON"/>
    <property type="match status" value="1"/>
</dbReference>
<dbReference type="Proteomes" id="UP000886841">
    <property type="component" value="Unassembled WGS sequence"/>
</dbReference>
<dbReference type="InterPro" id="IPR006054">
    <property type="entry name" value="DnaQ"/>
</dbReference>
<dbReference type="NCBIfam" id="TIGR00573">
    <property type="entry name" value="dnaq"/>
    <property type="match status" value="1"/>
</dbReference>
<dbReference type="GO" id="GO:0003887">
    <property type="term" value="F:DNA-directed DNA polymerase activity"/>
    <property type="evidence" value="ECO:0007669"/>
    <property type="project" value="InterPro"/>
</dbReference>
<feature type="domain" description="Exonuclease" evidence="2">
    <location>
        <begin position="3"/>
        <end position="168"/>
    </location>
</feature>
<dbReference type="EMBL" id="DVHU01000031">
    <property type="protein sequence ID" value="HIR92507.1"/>
    <property type="molecule type" value="Genomic_DNA"/>
</dbReference>
<comment type="caution">
    <text evidence="3">The sequence shown here is derived from an EMBL/GenBank/DDBJ whole genome shotgun (WGS) entry which is preliminary data.</text>
</comment>
<accession>A0A9D1EI88</accession>
<reference evidence="3" key="1">
    <citation type="submission" date="2020-10" db="EMBL/GenBank/DDBJ databases">
        <authorList>
            <person name="Gilroy R."/>
        </authorList>
    </citation>
    <scope>NUCLEOTIDE SEQUENCE</scope>
    <source>
        <strain evidence="3">ChiSxjej1B13-7041</strain>
    </source>
</reference>
<name>A0A9D1EI88_9FIRM</name>
<keyword evidence="1" id="KW-0378">Hydrolase</keyword>
<proteinExistence type="predicted"/>
<dbReference type="SMART" id="SM00479">
    <property type="entry name" value="EXOIII"/>
    <property type="match status" value="1"/>
</dbReference>
<dbReference type="PANTHER" id="PTHR30231:SF41">
    <property type="entry name" value="DNA POLYMERASE III SUBUNIT EPSILON"/>
    <property type="match status" value="1"/>
</dbReference>
<dbReference type="InterPro" id="IPR013520">
    <property type="entry name" value="Ribonucl_H"/>
</dbReference>
<protein>
    <submittedName>
        <fullName evidence="3">3'-5' exoribonuclease</fullName>
    </submittedName>
</protein>
<dbReference type="InterPro" id="IPR012337">
    <property type="entry name" value="RNaseH-like_sf"/>
</dbReference>
<dbReference type="GO" id="GO:0008408">
    <property type="term" value="F:3'-5' exonuclease activity"/>
    <property type="evidence" value="ECO:0007669"/>
    <property type="project" value="TreeGrafter"/>
</dbReference>
<dbReference type="GO" id="GO:0003677">
    <property type="term" value="F:DNA binding"/>
    <property type="evidence" value="ECO:0007669"/>
    <property type="project" value="InterPro"/>
</dbReference>
<dbReference type="CDD" id="cd06127">
    <property type="entry name" value="DEDDh"/>
    <property type="match status" value="1"/>
</dbReference>
<evidence type="ECO:0000259" key="2">
    <source>
        <dbReference type="SMART" id="SM00479"/>
    </source>
</evidence>
<dbReference type="AlphaFoldDB" id="A0A9D1EI88"/>
<dbReference type="FunFam" id="3.30.420.10:FF:000045">
    <property type="entry name" value="3'-5' exonuclease DinG"/>
    <property type="match status" value="1"/>
</dbReference>